<dbReference type="AlphaFoldDB" id="A0A4Y7JPS4"/>
<dbReference type="OMA" id="WPERICR"/>
<dbReference type="STRING" id="3469.A0A4Y7JPS4"/>
<evidence type="ECO:0000259" key="6">
    <source>
        <dbReference type="PROSITE" id="PS50011"/>
    </source>
</evidence>
<protein>
    <recommendedName>
        <fullName evidence="6">Protein kinase domain-containing protein</fullName>
    </recommendedName>
</protein>
<evidence type="ECO:0000256" key="3">
    <source>
        <dbReference type="ARBA" id="ARBA00022741"/>
    </source>
</evidence>
<keyword evidence="8" id="KW-1185">Reference proteome</keyword>
<dbReference type="Gramene" id="RZC63113">
    <property type="protein sequence ID" value="RZC63113"/>
    <property type="gene ID" value="C5167_024882"/>
</dbReference>
<dbReference type="PANTHER" id="PTHR43895">
    <property type="entry name" value="CALCIUM/CALMODULIN-DEPENDENT PROTEIN KINASE KINASE-RELATED"/>
    <property type="match status" value="1"/>
</dbReference>
<dbReference type="InterPro" id="IPR011009">
    <property type="entry name" value="Kinase-like_dom_sf"/>
</dbReference>
<feature type="domain" description="Protein kinase" evidence="6">
    <location>
        <begin position="16"/>
        <end position="214"/>
    </location>
</feature>
<dbReference type="Gene3D" id="1.10.510.10">
    <property type="entry name" value="Transferase(Phosphotransferase) domain 1"/>
    <property type="match status" value="1"/>
</dbReference>
<organism evidence="7 8">
    <name type="scientific">Papaver somniferum</name>
    <name type="common">Opium poppy</name>
    <dbReference type="NCBI Taxonomy" id="3469"/>
    <lineage>
        <taxon>Eukaryota</taxon>
        <taxon>Viridiplantae</taxon>
        <taxon>Streptophyta</taxon>
        <taxon>Embryophyta</taxon>
        <taxon>Tracheophyta</taxon>
        <taxon>Spermatophyta</taxon>
        <taxon>Magnoliopsida</taxon>
        <taxon>Ranunculales</taxon>
        <taxon>Papaveraceae</taxon>
        <taxon>Papaveroideae</taxon>
        <taxon>Papaver</taxon>
    </lineage>
</organism>
<name>A0A4Y7JPS4_PAPSO</name>
<dbReference type="SUPFAM" id="SSF56112">
    <property type="entry name" value="Protein kinase-like (PK-like)"/>
    <property type="match status" value="1"/>
</dbReference>
<keyword evidence="2" id="KW-0808">Transferase</keyword>
<dbReference type="SMART" id="SM00220">
    <property type="entry name" value="S_TKc"/>
    <property type="match status" value="1"/>
</dbReference>
<dbReference type="PROSITE" id="PS50011">
    <property type="entry name" value="PROTEIN_KINASE_DOM"/>
    <property type="match status" value="1"/>
</dbReference>
<feature type="non-terminal residue" evidence="7">
    <location>
        <position position="1"/>
    </location>
</feature>
<evidence type="ECO:0000313" key="7">
    <source>
        <dbReference type="EMBL" id="RZC63113.1"/>
    </source>
</evidence>
<keyword evidence="1" id="KW-0723">Serine/threonine-protein kinase</keyword>
<accession>A0A4Y7JPS4</accession>
<dbReference type="GO" id="GO:0007165">
    <property type="term" value="P:signal transduction"/>
    <property type="evidence" value="ECO:0007669"/>
    <property type="project" value="TreeGrafter"/>
</dbReference>
<dbReference type="GO" id="GO:0005524">
    <property type="term" value="F:ATP binding"/>
    <property type="evidence" value="ECO:0007669"/>
    <property type="project" value="UniProtKB-KW"/>
</dbReference>
<evidence type="ECO:0000256" key="4">
    <source>
        <dbReference type="ARBA" id="ARBA00022777"/>
    </source>
</evidence>
<evidence type="ECO:0000313" key="8">
    <source>
        <dbReference type="Proteomes" id="UP000316621"/>
    </source>
</evidence>
<dbReference type="PANTHER" id="PTHR43895:SF151">
    <property type="entry name" value="CBL-INTERACTING SERINE_THREONINE-PROTEIN KINASE 11"/>
    <property type="match status" value="1"/>
</dbReference>
<dbReference type="GO" id="GO:0004674">
    <property type="term" value="F:protein serine/threonine kinase activity"/>
    <property type="evidence" value="ECO:0007669"/>
    <property type="project" value="UniProtKB-KW"/>
</dbReference>
<proteinExistence type="predicted"/>
<gene>
    <name evidence="7" type="ORF">C5167_024882</name>
</gene>
<sequence>YDDISPITENIIFSKYEIGRLLGCSAFTKIYHARNIQTGQTVAIKAISKQKIINGGLMTNIKREISIMRQLHHPYMSNCSKCWQQQQRYALVFVKGSELLAKLLSFSWCFPHLKPENLLLEDKGDLKASYFGLSAKTSQVQNEGLLHTLCRTSACVASKILAKKGYNGAKIDIWSCGVILITVDETIQGPWFLKGYKEIKFHEHDNNNLSRGID</sequence>
<dbReference type="EMBL" id="CM010719">
    <property type="protein sequence ID" value="RZC63113.1"/>
    <property type="molecule type" value="Genomic_DNA"/>
</dbReference>
<dbReference type="InterPro" id="IPR000719">
    <property type="entry name" value="Prot_kinase_dom"/>
</dbReference>
<dbReference type="Gene3D" id="3.30.200.20">
    <property type="entry name" value="Phosphorylase Kinase, domain 1"/>
    <property type="match status" value="1"/>
</dbReference>
<reference evidence="7 8" key="1">
    <citation type="journal article" date="2018" name="Science">
        <title>The opium poppy genome and morphinan production.</title>
        <authorList>
            <person name="Guo L."/>
            <person name="Winzer T."/>
            <person name="Yang X."/>
            <person name="Li Y."/>
            <person name="Ning Z."/>
            <person name="He Z."/>
            <person name="Teodor R."/>
            <person name="Lu Y."/>
            <person name="Bowser T.A."/>
            <person name="Graham I.A."/>
            <person name="Ye K."/>
        </authorList>
    </citation>
    <scope>NUCLEOTIDE SEQUENCE [LARGE SCALE GENOMIC DNA]</scope>
    <source>
        <strain evidence="8">cv. HN1</strain>
        <tissue evidence="7">Leaves</tissue>
    </source>
</reference>
<keyword evidence="3" id="KW-0547">Nucleotide-binding</keyword>
<keyword evidence="4" id="KW-0418">Kinase</keyword>
<dbReference type="Pfam" id="PF00069">
    <property type="entry name" value="Pkinase"/>
    <property type="match status" value="2"/>
</dbReference>
<evidence type="ECO:0000256" key="1">
    <source>
        <dbReference type="ARBA" id="ARBA00022527"/>
    </source>
</evidence>
<evidence type="ECO:0000256" key="5">
    <source>
        <dbReference type="ARBA" id="ARBA00022840"/>
    </source>
</evidence>
<keyword evidence="5" id="KW-0067">ATP-binding</keyword>
<evidence type="ECO:0000256" key="2">
    <source>
        <dbReference type="ARBA" id="ARBA00022679"/>
    </source>
</evidence>
<dbReference type="Proteomes" id="UP000316621">
    <property type="component" value="Chromosome 5"/>
</dbReference>